<dbReference type="PRINTS" id="PR00045">
    <property type="entry name" value="SIGMA54FCT"/>
</dbReference>
<proteinExistence type="inferred from homology"/>
<accession>A0A9D9HTM9</accession>
<dbReference type="GO" id="GO:0001216">
    <property type="term" value="F:DNA-binding transcription activator activity"/>
    <property type="evidence" value="ECO:0007669"/>
    <property type="project" value="InterPro"/>
</dbReference>
<dbReference type="InterPro" id="IPR000394">
    <property type="entry name" value="RNA_pol_sigma_54"/>
</dbReference>
<reference evidence="12" key="1">
    <citation type="submission" date="2020-10" db="EMBL/GenBank/DDBJ databases">
        <authorList>
            <person name="Gilroy R."/>
        </authorList>
    </citation>
    <scope>NUCLEOTIDE SEQUENCE</scope>
    <source>
        <strain evidence="12">G3-3990</strain>
    </source>
</reference>
<keyword evidence="5" id="KW-0805">Transcription regulation</keyword>
<dbReference type="InterPro" id="IPR007046">
    <property type="entry name" value="RNA_pol_sigma_54_core-bd"/>
</dbReference>
<evidence type="ECO:0000256" key="7">
    <source>
        <dbReference type="ARBA" id="ARBA00023125"/>
    </source>
</evidence>
<dbReference type="Pfam" id="PF04963">
    <property type="entry name" value="Sigma54_CBD"/>
    <property type="match status" value="1"/>
</dbReference>
<dbReference type="GO" id="GO:0016779">
    <property type="term" value="F:nucleotidyltransferase activity"/>
    <property type="evidence" value="ECO:0007669"/>
    <property type="project" value="UniProtKB-KW"/>
</dbReference>
<evidence type="ECO:0000256" key="6">
    <source>
        <dbReference type="ARBA" id="ARBA00023082"/>
    </source>
</evidence>
<dbReference type="AlphaFoldDB" id="A0A9D9HTM9"/>
<evidence type="ECO:0000256" key="9">
    <source>
        <dbReference type="SAM" id="MobiDB-lite"/>
    </source>
</evidence>
<name>A0A9D9HTM9_9BACT</name>
<dbReference type="InterPro" id="IPR038709">
    <property type="entry name" value="RpoN_core-bd_sf"/>
</dbReference>
<evidence type="ECO:0000259" key="10">
    <source>
        <dbReference type="Pfam" id="PF04552"/>
    </source>
</evidence>
<gene>
    <name evidence="12" type="primary">rpoN</name>
    <name evidence="12" type="ORF">IAA73_05060</name>
</gene>
<dbReference type="Gene3D" id="1.10.10.60">
    <property type="entry name" value="Homeodomain-like"/>
    <property type="match status" value="1"/>
</dbReference>
<dbReference type="Proteomes" id="UP000823641">
    <property type="component" value="Unassembled WGS sequence"/>
</dbReference>
<feature type="region of interest" description="Disordered" evidence="9">
    <location>
        <begin position="42"/>
        <end position="77"/>
    </location>
</feature>
<reference evidence="12" key="2">
    <citation type="journal article" date="2021" name="PeerJ">
        <title>Extensive microbial diversity within the chicken gut microbiome revealed by metagenomics and culture.</title>
        <authorList>
            <person name="Gilroy R."/>
            <person name="Ravi A."/>
            <person name="Getino M."/>
            <person name="Pursley I."/>
            <person name="Horton D.L."/>
            <person name="Alikhan N.F."/>
            <person name="Baker D."/>
            <person name="Gharbi K."/>
            <person name="Hall N."/>
            <person name="Watson M."/>
            <person name="Adriaenssens E.M."/>
            <person name="Foster-Nyarko E."/>
            <person name="Jarju S."/>
            <person name="Secka A."/>
            <person name="Antonio M."/>
            <person name="Oren A."/>
            <person name="Chaudhuri R.R."/>
            <person name="La Ragione R."/>
            <person name="Hildebrand F."/>
            <person name="Pallen M.J."/>
        </authorList>
    </citation>
    <scope>NUCLEOTIDE SEQUENCE</scope>
    <source>
        <strain evidence="12">G3-3990</strain>
    </source>
</reference>
<keyword evidence="2" id="KW-0240">DNA-directed RNA polymerase</keyword>
<dbReference type="EMBL" id="JADIMG010000051">
    <property type="protein sequence ID" value="MBO8459688.1"/>
    <property type="molecule type" value="Genomic_DNA"/>
</dbReference>
<evidence type="ECO:0000256" key="8">
    <source>
        <dbReference type="ARBA" id="ARBA00023163"/>
    </source>
</evidence>
<keyword evidence="3" id="KW-0808">Transferase</keyword>
<dbReference type="InterPro" id="IPR007634">
    <property type="entry name" value="RNA_pol_sigma_54_DNA-bd"/>
</dbReference>
<organism evidence="12 13">
    <name type="scientific">Candidatus Gallipaludibacter merdavium</name>
    <dbReference type="NCBI Taxonomy" id="2840839"/>
    <lineage>
        <taxon>Bacteria</taxon>
        <taxon>Pseudomonadati</taxon>
        <taxon>Bacteroidota</taxon>
        <taxon>Bacteroidia</taxon>
        <taxon>Bacteroidales</taxon>
        <taxon>Candidatus Gallipaludibacter</taxon>
    </lineage>
</organism>
<dbReference type="GO" id="GO:0016987">
    <property type="term" value="F:sigma factor activity"/>
    <property type="evidence" value="ECO:0007669"/>
    <property type="project" value="UniProtKB-KW"/>
</dbReference>
<dbReference type="PROSITE" id="PS00718">
    <property type="entry name" value="SIGMA54_2"/>
    <property type="match status" value="1"/>
</dbReference>
<keyword evidence="6" id="KW-0731">Sigma factor</keyword>
<feature type="domain" description="RNA polymerase sigma factor 54 DNA-binding" evidence="10">
    <location>
        <begin position="328"/>
        <end position="486"/>
    </location>
</feature>
<evidence type="ECO:0000256" key="4">
    <source>
        <dbReference type="ARBA" id="ARBA00022695"/>
    </source>
</evidence>
<protein>
    <submittedName>
        <fullName evidence="12">RNA polymerase factor sigma-54</fullName>
    </submittedName>
</protein>
<dbReference type="GO" id="GO:0003677">
    <property type="term" value="F:DNA binding"/>
    <property type="evidence" value="ECO:0007669"/>
    <property type="project" value="UniProtKB-KW"/>
</dbReference>
<dbReference type="PIRSF" id="PIRSF000774">
    <property type="entry name" value="RpoN"/>
    <property type="match status" value="1"/>
</dbReference>
<evidence type="ECO:0000256" key="2">
    <source>
        <dbReference type="ARBA" id="ARBA00022478"/>
    </source>
</evidence>
<feature type="compositionally biased region" description="Acidic residues" evidence="9">
    <location>
        <begin position="42"/>
        <end position="66"/>
    </location>
</feature>
<dbReference type="PANTHER" id="PTHR32248">
    <property type="entry name" value="RNA POLYMERASE SIGMA-54 FACTOR"/>
    <property type="match status" value="1"/>
</dbReference>
<keyword evidence="7" id="KW-0238">DNA-binding</keyword>
<comment type="caution">
    <text evidence="12">The sequence shown here is derived from an EMBL/GenBank/DDBJ whole genome shotgun (WGS) entry which is preliminary data.</text>
</comment>
<dbReference type="GO" id="GO:0000428">
    <property type="term" value="C:DNA-directed RNA polymerase complex"/>
    <property type="evidence" value="ECO:0007669"/>
    <property type="project" value="UniProtKB-KW"/>
</dbReference>
<keyword evidence="8" id="KW-0804">Transcription</keyword>
<dbReference type="Pfam" id="PF04552">
    <property type="entry name" value="Sigma54_DBD"/>
    <property type="match status" value="1"/>
</dbReference>
<sequence length="488" mass="56870">MLKQEQQLKLQQKLSPAQIQVIRMLELPTLEFEERVMQELEENPVLEEGADVEENTLDTYENDNEQEERNELDNEDFNLDDYISDDEVPEYRLHANNASKDDKQDDIPFSSGMTFHEHLISQLGLQNLNQQDYKIAEFIIGNIDEDGYLRRTVEAITDDLAFQAGLDIHESDVQRLVEVVQDFDPAGVCARDLRECLLLQLKRKEHKDDTVELAIRIVTEFFEEFSRKHYDKIQLRLDVSEEDFRKAIDEIIHLNPKPGSAWAGNLYERHMTSVIPDFIVENNNGELSLSLNNAHMPELRINKEYSDLLQEYSTNKANRTKEMKDAVTFVKQKIDSARWFIDAVKQRNDTLLRTMTAILEFQKDFFVEGDETYLKPMILKDIADRTGFDISTISRVSNSKYVQTEFGVFPLKFFFSESMVNEAGEEISTREIKKILQEAVAQENKKKPLTDDQLKEVLKVQGYIIARRTVAKYREQLNIPVARLRKEI</sequence>
<evidence type="ECO:0000256" key="3">
    <source>
        <dbReference type="ARBA" id="ARBA00022679"/>
    </source>
</evidence>
<dbReference type="Pfam" id="PF00309">
    <property type="entry name" value="Sigma54_AID"/>
    <property type="match status" value="1"/>
</dbReference>
<evidence type="ECO:0000259" key="11">
    <source>
        <dbReference type="Pfam" id="PF04963"/>
    </source>
</evidence>
<dbReference type="NCBIfam" id="TIGR02395">
    <property type="entry name" value="rpoN_sigma"/>
    <property type="match status" value="1"/>
</dbReference>
<keyword evidence="4" id="KW-0548">Nucleotidyltransferase</keyword>
<dbReference type="GO" id="GO:0006352">
    <property type="term" value="P:DNA-templated transcription initiation"/>
    <property type="evidence" value="ECO:0007669"/>
    <property type="project" value="InterPro"/>
</dbReference>
<dbReference type="Gene3D" id="1.10.10.1330">
    <property type="entry name" value="RNA polymerase sigma-54 factor, core-binding domain"/>
    <property type="match status" value="1"/>
</dbReference>
<evidence type="ECO:0000256" key="1">
    <source>
        <dbReference type="ARBA" id="ARBA00008798"/>
    </source>
</evidence>
<feature type="domain" description="RNA polymerase sigma factor 54 core-binding" evidence="11">
    <location>
        <begin position="111"/>
        <end position="305"/>
    </location>
</feature>
<dbReference type="PANTHER" id="PTHR32248:SF4">
    <property type="entry name" value="RNA POLYMERASE SIGMA-54 FACTOR"/>
    <property type="match status" value="1"/>
</dbReference>
<evidence type="ECO:0000313" key="12">
    <source>
        <dbReference type="EMBL" id="MBO8459688.1"/>
    </source>
</evidence>
<comment type="similarity">
    <text evidence="1">Belongs to the sigma-54 factor family.</text>
</comment>
<dbReference type="PROSITE" id="PS50044">
    <property type="entry name" value="SIGMA54_3"/>
    <property type="match status" value="1"/>
</dbReference>
<evidence type="ECO:0000256" key="5">
    <source>
        <dbReference type="ARBA" id="ARBA00023015"/>
    </source>
</evidence>
<evidence type="ECO:0000313" key="13">
    <source>
        <dbReference type="Proteomes" id="UP000823641"/>
    </source>
</evidence>